<dbReference type="EMBL" id="CM047744">
    <property type="protein sequence ID" value="KAJ0027928.1"/>
    <property type="molecule type" value="Genomic_DNA"/>
</dbReference>
<protein>
    <submittedName>
        <fullName evidence="1">Uncharacterized protein</fullName>
    </submittedName>
</protein>
<organism evidence="1 2">
    <name type="scientific">Pistacia integerrima</name>
    <dbReference type="NCBI Taxonomy" id="434235"/>
    <lineage>
        <taxon>Eukaryota</taxon>
        <taxon>Viridiplantae</taxon>
        <taxon>Streptophyta</taxon>
        <taxon>Embryophyta</taxon>
        <taxon>Tracheophyta</taxon>
        <taxon>Spermatophyta</taxon>
        <taxon>Magnoliopsida</taxon>
        <taxon>eudicotyledons</taxon>
        <taxon>Gunneridae</taxon>
        <taxon>Pentapetalae</taxon>
        <taxon>rosids</taxon>
        <taxon>malvids</taxon>
        <taxon>Sapindales</taxon>
        <taxon>Anacardiaceae</taxon>
        <taxon>Pistacia</taxon>
    </lineage>
</organism>
<evidence type="ECO:0000313" key="2">
    <source>
        <dbReference type="Proteomes" id="UP001163603"/>
    </source>
</evidence>
<reference evidence="2" key="1">
    <citation type="journal article" date="2023" name="G3 (Bethesda)">
        <title>Genome assembly and association tests identify interacting loci associated with vigor, precocity, and sex in interspecific pistachio rootstocks.</title>
        <authorList>
            <person name="Palmer W."/>
            <person name="Jacygrad E."/>
            <person name="Sagayaradj S."/>
            <person name="Cavanaugh K."/>
            <person name="Han R."/>
            <person name="Bertier L."/>
            <person name="Beede B."/>
            <person name="Kafkas S."/>
            <person name="Golino D."/>
            <person name="Preece J."/>
            <person name="Michelmore R."/>
        </authorList>
    </citation>
    <scope>NUCLEOTIDE SEQUENCE [LARGE SCALE GENOMIC DNA]</scope>
</reference>
<evidence type="ECO:0000313" key="1">
    <source>
        <dbReference type="EMBL" id="KAJ0027928.1"/>
    </source>
</evidence>
<sequence>MEQVFTNPSVKIDDFRKFLSFDLLRAMKRFHFGKRDKRDEPISPRTLESLVSMPSSCSTATDDGAGPNTHNVSVIDTDSRGTPIIPMSEKPSNLQGSIKNSEDPSQRVKVAVKQLDIRRMQARGHKEWVTEVNFLGVVEHPNLVKLVGYCSEDDERETQRLLVYEFMPNGSLDQYLSRQSRTVLPWTLRLKIAQDAARGLQYLHEEMDFQVVGTVGYAAPEYVQNGHVSAKSDVWSYGVFLFELITGRRSMDRHGPKGQQGLSEWVTPYLYGNFGRMLDPGLNLHGKCTLESVQKLARIATLCLVDNPRCRPKMSEVFEMVTKIVEESTETGSPQLPLRSWTSMETSLDNKTNNEKTSMESKTGESNSYSFPTSQKPSNLQLFAIAELKSATKNFSRPVLVSECGFGRVYKGLIKNSDDPSQKVEVAVKQLGRRGMQARGHKEWVTEVNFLGAVEHPNLVKLVGYCPEDDERQTQLLLVYEFMPNGKCASAFIPSIRDNSSMDHEIENCPRYCSWFCEQICNSAWDASWVIIFRDFKSSNILLDENWNAKLSNFALARLGPAEVFTHVSTEVVRSLGYAAPEYVQTGQLAASSDIWSYGIFLCELITGRGPVDRNRPKSEQKLLEWVKPYLSDAKKIQQILDPRLEGKYSLNSVHKLATIAKRCLVTNPNARPKMSEVLEMVTEIIEGSTETGSPQLPLRGIRNLWKLPTTLKQNGIKNWGK</sequence>
<comment type="caution">
    <text evidence="1">The sequence shown here is derived from an EMBL/GenBank/DDBJ whole genome shotgun (WGS) entry which is preliminary data.</text>
</comment>
<gene>
    <name evidence="1" type="ORF">Pint_35066</name>
</gene>
<accession>A0ACC0Y1B7</accession>
<keyword evidence="2" id="KW-1185">Reference proteome</keyword>
<dbReference type="Proteomes" id="UP001163603">
    <property type="component" value="Chromosome 9"/>
</dbReference>
<name>A0ACC0Y1B7_9ROSI</name>
<proteinExistence type="predicted"/>